<dbReference type="EMBL" id="BMAV01024262">
    <property type="protein sequence ID" value="GFS31681.1"/>
    <property type="molecule type" value="Genomic_DNA"/>
</dbReference>
<comment type="caution">
    <text evidence="2">The sequence shown here is derived from an EMBL/GenBank/DDBJ whole genome shotgun (WGS) entry which is preliminary data.</text>
</comment>
<feature type="region of interest" description="Disordered" evidence="1">
    <location>
        <begin position="60"/>
        <end position="84"/>
    </location>
</feature>
<sequence length="84" mass="9466">MIEVIADLRVRGLKMIMQIERNSKKSKLLSGRYVGDCESVGDDQRPGQANTVITSDLIDKVTTTEETPERESLQFGRRTQGHCK</sequence>
<name>A0A8X6M7C2_9ARAC</name>
<keyword evidence="3" id="KW-1185">Reference proteome</keyword>
<evidence type="ECO:0000313" key="2">
    <source>
        <dbReference type="EMBL" id="GFS31681.1"/>
    </source>
</evidence>
<evidence type="ECO:0000313" key="3">
    <source>
        <dbReference type="Proteomes" id="UP000886998"/>
    </source>
</evidence>
<feature type="compositionally biased region" description="Basic and acidic residues" evidence="1">
    <location>
        <begin position="60"/>
        <end position="72"/>
    </location>
</feature>
<reference evidence="2" key="1">
    <citation type="submission" date="2020-08" db="EMBL/GenBank/DDBJ databases">
        <title>Multicomponent nature underlies the extraordinary mechanical properties of spider dragline silk.</title>
        <authorList>
            <person name="Kono N."/>
            <person name="Nakamura H."/>
            <person name="Mori M."/>
            <person name="Yoshida Y."/>
            <person name="Ohtoshi R."/>
            <person name="Malay A.D."/>
            <person name="Moran D.A.P."/>
            <person name="Tomita M."/>
            <person name="Numata K."/>
            <person name="Arakawa K."/>
        </authorList>
    </citation>
    <scope>NUCLEOTIDE SEQUENCE</scope>
</reference>
<gene>
    <name evidence="2" type="ORF">TNIN_449751</name>
</gene>
<proteinExistence type="predicted"/>
<evidence type="ECO:0000256" key="1">
    <source>
        <dbReference type="SAM" id="MobiDB-lite"/>
    </source>
</evidence>
<protein>
    <submittedName>
        <fullName evidence="2">Uncharacterized protein</fullName>
    </submittedName>
</protein>
<organism evidence="2 3">
    <name type="scientific">Trichonephila inaurata madagascariensis</name>
    <dbReference type="NCBI Taxonomy" id="2747483"/>
    <lineage>
        <taxon>Eukaryota</taxon>
        <taxon>Metazoa</taxon>
        <taxon>Ecdysozoa</taxon>
        <taxon>Arthropoda</taxon>
        <taxon>Chelicerata</taxon>
        <taxon>Arachnida</taxon>
        <taxon>Araneae</taxon>
        <taxon>Araneomorphae</taxon>
        <taxon>Entelegynae</taxon>
        <taxon>Araneoidea</taxon>
        <taxon>Nephilidae</taxon>
        <taxon>Trichonephila</taxon>
        <taxon>Trichonephila inaurata</taxon>
    </lineage>
</organism>
<accession>A0A8X6M7C2</accession>
<dbReference type="Proteomes" id="UP000886998">
    <property type="component" value="Unassembled WGS sequence"/>
</dbReference>
<dbReference type="AlphaFoldDB" id="A0A8X6M7C2"/>